<evidence type="ECO:0000256" key="13">
    <source>
        <dbReference type="PIRSR" id="PIRSR004803-3"/>
    </source>
</evidence>
<feature type="active site" description="Proton acceptor" evidence="11">
    <location>
        <position position="366"/>
    </location>
</feature>
<gene>
    <name evidence="10" type="primary">rnj</name>
    <name evidence="15" type="ORF">P6N53_10400</name>
</gene>
<dbReference type="SUPFAM" id="SSF56281">
    <property type="entry name" value="Metallo-hydrolase/oxidoreductase"/>
    <property type="match status" value="1"/>
</dbReference>
<feature type="binding site" evidence="12">
    <location>
        <begin position="230"/>
        <end position="232"/>
    </location>
    <ligand>
        <name>substrate</name>
    </ligand>
</feature>
<reference evidence="15" key="1">
    <citation type="journal article" date="2023" name="J. Hazard. Mater.">
        <title>Anaerobic biodegradation of pyrene and benzo[a]pyrene by a new sulfate-reducing Desulforamulus aquiferis strain DSA.</title>
        <authorList>
            <person name="Zhang Z."/>
            <person name="Sun J."/>
            <person name="Gong X."/>
            <person name="Wang C."/>
            <person name="Wang H."/>
        </authorList>
    </citation>
    <scope>NUCLEOTIDE SEQUENCE</scope>
    <source>
        <strain evidence="15">DSA</strain>
    </source>
</reference>
<evidence type="ECO:0000313" key="15">
    <source>
        <dbReference type="EMBL" id="MDO7787628.1"/>
    </source>
</evidence>
<keyword evidence="5 10" id="KW-0255">Endonuclease</keyword>
<dbReference type="GO" id="GO:0003723">
    <property type="term" value="F:RNA binding"/>
    <property type="evidence" value="ECO:0007669"/>
    <property type="project" value="UniProtKB-UniRule"/>
</dbReference>
<comment type="caution">
    <text evidence="15">The sequence shown here is derived from an EMBL/GenBank/DDBJ whole genome shotgun (WGS) entry which is preliminary data.</text>
</comment>
<keyword evidence="6 10" id="KW-0378">Hydrolase</keyword>
<keyword evidence="16" id="KW-1185">Reference proteome</keyword>
<keyword evidence="3 10" id="KW-0540">Nuclease</keyword>
<evidence type="ECO:0000256" key="5">
    <source>
        <dbReference type="ARBA" id="ARBA00022759"/>
    </source>
</evidence>
<dbReference type="InterPro" id="IPR001279">
    <property type="entry name" value="Metallo-B-lactamas"/>
</dbReference>
<sequence>MKKSALSIIPLGGLGEIGKNMTAIKYQDQILVIDCGLAFPEEDMMGIDLVLPDYAYLVENREKLLAVVLTHGHEDHIGGLPYFLRQINVPIYGSRLALGLVERKLKEHGMDRQAALNSVNPRDIIEIGSFKVEFIRVSHSIPDAMALAIHTPVGTLVHTGDFKIDHTPIDGDVLDLHRFASLGEQGVLVLLSDSTNVEKEGYTFSERLVGNSFDEYFREASDRIIIATFASNIHRLQQAIITAHKYGRQVAVAGRSMVNVITVASELGYLNIPEGTLISLDEVDKLPSNKVLVLTTGSQGEPMSALTRMAYGEHRQFGVLPGDTVIISAMPIPGNEKTVSRIINQLFKLGANVIYEGDSEVHVSGHPSREELKLMLNLIRPQYFIPVHGEYRMLMKHAQLAQELGIPQENIFVGEIGQVFELTKEKGRISGRVPAGRVLVDGLGVGDVGNIVLRDRREMAQEGILIVVITLDKETHQVLAGPDIISRGFIYVRESEALIEETKVKVTSALQRCTHQGKCGWTYIKAAIKSELSKFLFERTRRRPMILPIIMEIEKK</sequence>
<dbReference type="Gene3D" id="3.40.50.10710">
    <property type="entry name" value="Metallo-hydrolase/oxidoreductase"/>
    <property type="match status" value="1"/>
</dbReference>
<keyword evidence="10" id="KW-0698">rRNA processing</keyword>
<evidence type="ECO:0000256" key="7">
    <source>
        <dbReference type="ARBA" id="ARBA00022833"/>
    </source>
</evidence>
<dbReference type="GO" id="GO:0004534">
    <property type="term" value="F:5'-3' RNA exonuclease activity"/>
    <property type="evidence" value="ECO:0007669"/>
    <property type="project" value="UniProtKB-UniRule"/>
</dbReference>
<evidence type="ECO:0000313" key="16">
    <source>
        <dbReference type="Proteomes" id="UP001172911"/>
    </source>
</evidence>
<dbReference type="SMART" id="SM00849">
    <property type="entry name" value="Lactamase_B"/>
    <property type="match status" value="1"/>
</dbReference>
<dbReference type="Pfam" id="PF17770">
    <property type="entry name" value="RNase_J_C"/>
    <property type="match status" value="1"/>
</dbReference>
<feature type="binding site" evidence="13">
    <location>
        <position position="76"/>
    </location>
    <ligand>
        <name>Zn(2+)</name>
        <dbReference type="ChEBI" id="CHEBI:29105"/>
        <label>1</label>
        <note>catalytic</note>
    </ligand>
</feature>
<dbReference type="InterPro" id="IPR030854">
    <property type="entry name" value="RNase_J_bac"/>
</dbReference>
<name>A0AAW7ZD66_9FIRM</name>
<feature type="binding site" evidence="13">
    <location>
        <position position="441"/>
    </location>
    <ligand>
        <name>Ca(2+)</name>
        <dbReference type="ChEBI" id="CHEBI:29108"/>
    </ligand>
</feature>
<dbReference type="InterPro" id="IPR055132">
    <property type="entry name" value="RNase_J_b_CASP"/>
</dbReference>
<dbReference type="GO" id="GO:0005737">
    <property type="term" value="C:cytoplasm"/>
    <property type="evidence" value="ECO:0007669"/>
    <property type="project" value="UniProtKB-SubCell"/>
</dbReference>
<feature type="binding site" evidence="13">
    <location>
        <position position="46"/>
    </location>
    <ligand>
        <name>Ca(2+)</name>
        <dbReference type="ChEBI" id="CHEBI:29108"/>
    </ligand>
</feature>
<dbReference type="InterPro" id="IPR036866">
    <property type="entry name" value="RibonucZ/Hydroxyglut_hydro"/>
</dbReference>
<dbReference type="InterPro" id="IPR042173">
    <property type="entry name" value="RNase_J_2"/>
</dbReference>
<dbReference type="Pfam" id="PF22505">
    <property type="entry name" value="RNase_J_b_CASP"/>
    <property type="match status" value="1"/>
</dbReference>
<feature type="binding site" evidence="10 12">
    <location>
        <begin position="362"/>
        <end position="366"/>
    </location>
    <ligand>
        <name>substrate</name>
    </ligand>
</feature>
<dbReference type="PIRSF" id="PIRSF004803">
    <property type="entry name" value="RnjA"/>
    <property type="match status" value="1"/>
</dbReference>
<dbReference type="PANTHER" id="PTHR43694">
    <property type="entry name" value="RIBONUCLEASE J"/>
    <property type="match status" value="1"/>
</dbReference>
<dbReference type="HAMAP" id="MF_01491">
    <property type="entry name" value="RNase_J_bact"/>
    <property type="match status" value="1"/>
</dbReference>
<reference evidence="15" key="2">
    <citation type="submission" date="2023-03" db="EMBL/GenBank/DDBJ databases">
        <authorList>
            <person name="Zhang Z."/>
        </authorList>
    </citation>
    <scope>NUCLEOTIDE SEQUENCE</scope>
    <source>
        <strain evidence="15">DSA</strain>
    </source>
</reference>
<feature type="binding site" evidence="13">
    <location>
        <position position="388"/>
    </location>
    <ligand>
        <name>Zn(2+)</name>
        <dbReference type="ChEBI" id="CHEBI:29105"/>
        <label>1</label>
        <note>catalytic</note>
    </ligand>
</feature>
<dbReference type="InterPro" id="IPR004613">
    <property type="entry name" value="RNase_J"/>
</dbReference>
<comment type="subcellular location">
    <subcellularLocation>
        <location evidence="1 10">Cytoplasm</location>
    </subcellularLocation>
</comment>
<dbReference type="EMBL" id="JARPTC010000014">
    <property type="protein sequence ID" value="MDO7787628.1"/>
    <property type="molecule type" value="Genomic_DNA"/>
</dbReference>
<feature type="binding site" evidence="13">
    <location>
        <position position="73"/>
    </location>
    <ligand>
        <name>Zn(2+)</name>
        <dbReference type="ChEBI" id="CHEBI:29105"/>
        <label>1</label>
        <note>catalytic</note>
    </ligand>
</feature>
<keyword evidence="4 13" id="KW-0479">Metal-binding</keyword>
<keyword evidence="13" id="KW-0106">Calcium</keyword>
<dbReference type="PANTHER" id="PTHR43694:SF1">
    <property type="entry name" value="RIBONUCLEASE J"/>
    <property type="match status" value="1"/>
</dbReference>
<keyword evidence="9 10" id="KW-0694">RNA-binding</keyword>
<organism evidence="15 16">
    <name type="scientific">Desulforamulus aquiferis</name>
    <dbReference type="NCBI Taxonomy" id="1397668"/>
    <lineage>
        <taxon>Bacteria</taxon>
        <taxon>Bacillati</taxon>
        <taxon>Bacillota</taxon>
        <taxon>Clostridia</taxon>
        <taxon>Eubacteriales</taxon>
        <taxon>Peptococcaceae</taxon>
        <taxon>Desulforamulus</taxon>
    </lineage>
</organism>
<feature type="binding site" evidence="13">
    <location>
        <position position="161"/>
    </location>
    <ligand>
        <name>Zn(2+)</name>
        <dbReference type="ChEBI" id="CHEBI:29105"/>
        <label>1</label>
        <note>catalytic</note>
    </ligand>
</feature>
<dbReference type="RefSeq" id="WP_304542849.1">
    <property type="nucleotide sequence ID" value="NZ_JARPTC010000014.1"/>
</dbReference>
<comment type="subunit">
    <text evidence="10">Homodimer, may be a subunit of the RNA degradosome.</text>
</comment>
<feature type="binding site" evidence="13">
    <location>
        <position position="75"/>
    </location>
    <ligand>
        <name>Zn(2+)</name>
        <dbReference type="ChEBI" id="CHEBI:29105"/>
        <label>1</label>
        <note>catalytic</note>
    </ligand>
</feature>
<keyword evidence="8 10" id="KW-0269">Exonuclease</keyword>
<feature type="domain" description="Metallo-beta-lactamase" evidence="14">
    <location>
        <begin position="18"/>
        <end position="213"/>
    </location>
</feature>
<evidence type="ECO:0000256" key="10">
    <source>
        <dbReference type="HAMAP-Rule" id="MF_01491"/>
    </source>
</evidence>
<evidence type="ECO:0000256" key="3">
    <source>
        <dbReference type="ARBA" id="ARBA00022722"/>
    </source>
</evidence>
<dbReference type="InterPro" id="IPR011108">
    <property type="entry name" value="RMMBL"/>
</dbReference>
<dbReference type="EC" id="3.1.-.-" evidence="10"/>
<dbReference type="Pfam" id="PF07521">
    <property type="entry name" value="RMMBL"/>
    <property type="match status" value="1"/>
</dbReference>
<keyword evidence="7 13" id="KW-0862">Zinc</keyword>
<evidence type="ECO:0000256" key="11">
    <source>
        <dbReference type="PIRSR" id="PIRSR004803-1"/>
    </source>
</evidence>
<dbReference type="GO" id="GO:0006364">
    <property type="term" value="P:rRNA processing"/>
    <property type="evidence" value="ECO:0007669"/>
    <property type="project" value="UniProtKB-UniRule"/>
</dbReference>
<dbReference type="FunFam" id="3.10.20.580:FF:000001">
    <property type="entry name" value="Ribonuclease J"/>
    <property type="match status" value="1"/>
</dbReference>
<dbReference type="Proteomes" id="UP001172911">
    <property type="component" value="Unassembled WGS sequence"/>
</dbReference>
<comment type="cofactor">
    <cofactor evidence="13">
        <name>Zn(2+)</name>
        <dbReference type="ChEBI" id="CHEBI:29105"/>
    </cofactor>
    <text evidence="13">Binds 2 Zn(2+) ions per subunit. It is not clear if Zn(2+) or Mg(2+) is physiologically important.</text>
</comment>
<feature type="active site" description="Proton donor" evidence="11">
    <location>
        <position position="193"/>
    </location>
</feature>
<evidence type="ECO:0000256" key="9">
    <source>
        <dbReference type="ARBA" id="ARBA00022884"/>
    </source>
</evidence>
<evidence type="ECO:0000256" key="6">
    <source>
        <dbReference type="ARBA" id="ARBA00022801"/>
    </source>
</evidence>
<feature type="binding site" evidence="13">
    <location>
        <position position="48"/>
    </location>
    <ligand>
        <name>Ca(2+)</name>
        <dbReference type="ChEBI" id="CHEBI:29108"/>
    </ligand>
</feature>
<evidence type="ECO:0000259" key="14">
    <source>
        <dbReference type="SMART" id="SM00849"/>
    </source>
</evidence>
<feature type="binding site" evidence="13">
    <location>
        <position position="71"/>
    </location>
    <ligand>
        <name>Zn(2+)</name>
        <dbReference type="ChEBI" id="CHEBI:29105"/>
        <label>1</label>
        <note>catalytic</note>
    </ligand>
</feature>
<dbReference type="GO" id="GO:0008270">
    <property type="term" value="F:zinc ion binding"/>
    <property type="evidence" value="ECO:0007669"/>
    <property type="project" value="InterPro"/>
</dbReference>
<accession>A0AAW7ZD66</accession>
<dbReference type="GO" id="GO:0004521">
    <property type="term" value="F:RNA endonuclease activity"/>
    <property type="evidence" value="ECO:0007669"/>
    <property type="project" value="UniProtKB-UniRule"/>
</dbReference>
<dbReference type="Gene3D" id="3.10.20.580">
    <property type="match status" value="1"/>
</dbReference>
<dbReference type="Pfam" id="PF00753">
    <property type="entry name" value="Lactamase_B"/>
    <property type="match status" value="1"/>
</dbReference>
<dbReference type="NCBIfam" id="TIGR00649">
    <property type="entry name" value="MG423"/>
    <property type="match status" value="1"/>
</dbReference>
<comment type="similarity">
    <text evidence="10">Belongs to the metallo-beta-lactamase superfamily. RNA-metabolizing metallo-beta-lactamase-like family. Bacterial RNase J subfamily.</text>
</comment>
<evidence type="ECO:0000256" key="12">
    <source>
        <dbReference type="PIRSR" id="PIRSR004803-2"/>
    </source>
</evidence>
<evidence type="ECO:0000256" key="1">
    <source>
        <dbReference type="ARBA" id="ARBA00004496"/>
    </source>
</evidence>
<dbReference type="InterPro" id="IPR041636">
    <property type="entry name" value="RNase_J_C"/>
</dbReference>
<evidence type="ECO:0000256" key="4">
    <source>
        <dbReference type="ARBA" id="ARBA00022723"/>
    </source>
</evidence>
<dbReference type="CDD" id="cd07714">
    <property type="entry name" value="RNaseJ_MBL-fold"/>
    <property type="match status" value="1"/>
</dbReference>
<dbReference type="Gene3D" id="3.60.15.10">
    <property type="entry name" value="Ribonuclease Z/Hydroxyacylglutathione hydrolase-like"/>
    <property type="match status" value="1"/>
</dbReference>
<evidence type="ECO:0000256" key="8">
    <source>
        <dbReference type="ARBA" id="ARBA00022839"/>
    </source>
</evidence>
<keyword evidence="2 10" id="KW-0963">Cytoplasm</keyword>
<feature type="binding site" evidence="13">
    <location>
        <position position="139"/>
    </location>
    <ligand>
        <name>Zn(2+)</name>
        <dbReference type="ChEBI" id="CHEBI:29105"/>
        <label>1</label>
        <note>catalytic</note>
    </ligand>
</feature>
<evidence type="ECO:0000256" key="2">
    <source>
        <dbReference type="ARBA" id="ARBA00022490"/>
    </source>
</evidence>
<comment type="function">
    <text evidence="10">An RNase that has 5'-3' exonuclease and possibly endonuclease activity. Involved in maturation of rRNA and in some organisms also mRNA maturation and/or decay.</text>
</comment>
<proteinExistence type="inferred from homology"/>
<protein>
    <recommendedName>
        <fullName evidence="10">Ribonuclease J</fullName>
        <shortName evidence="10">RNase J</shortName>
        <ecNumber evidence="10">3.1.-.-</ecNumber>
    </recommendedName>
</protein>
<comment type="cofactor">
    <cofactor evidence="13">
        <name>Ca(2+)</name>
        <dbReference type="ChEBI" id="CHEBI:29108"/>
    </cofactor>
    <text evidence="13">Binds 1 Ca(2+) cation per subunit. Seen in 1 crystal structure, it is not clear if it is physiologically important.</text>
</comment>
<dbReference type="AlphaFoldDB" id="A0AAW7ZD66"/>